<feature type="region of interest" description="Disordered" evidence="1">
    <location>
        <begin position="355"/>
        <end position="492"/>
    </location>
</feature>
<reference evidence="2" key="2">
    <citation type="submission" date="2021-04" db="EMBL/GenBank/DDBJ databases">
        <authorList>
            <person name="Podell S."/>
        </authorList>
    </citation>
    <scope>NUCLEOTIDE SEQUENCE</scope>
    <source>
        <strain evidence="2">Hildebrandi</strain>
    </source>
</reference>
<feature type="region of interest" description="Disordered" evidence="1">
    <location>
        <begin position="529"/>
        <end position="582"/>
    </location>
</feature>
<feature type="compositionally biased region" description="Low complexity" evidence="1">
    <location>
        <begin position="708"/>
        <end position="738"/>
    </location>
</feature>
<feature type="region of interest" description="Disordered" evidence="1">
    <location>
        <begin position="1"/>
        <end position="38"/>
    </location>
</feature>
<reference evidence="2" key="1">
    <citation type="journal article" date="2021" name="Sci. Rep.">
        <title>Diploid genomic architecture of Nitzschia inconspicua, an elite biomass production diatom.</title>
        <authorList>
            <person name="Oliver A."/>
            <person name="Podell S."/>
            <person name="Pinowska A."/>
            <person name="Traller J.C."/>
            <person name="Smith S.R."/>
            <person name="McClure R."/>
            <person name="Beliaev A."/>
            <person name="Bohutskyi P."/>
            <person name="Hill E.A."/>
            <person name="Rabines A."/>
            <person name="Zheng H."/>
            <person name="Allen L.Z."/>
            <person name="Kuo A."/>
            <person name="Grigoriev I.V."/>
            <person name="Allen A.E."/>
            <person name="Hazlebeck D."/>
            <person name="Allen E.E."/>
        </authorList>
    </citation>
    <scope>NUCLEOTIDE SEQUENCE</scope>
    <source>
        <strain evidence="2">Hildebrandi</strain>
    </source>
</reference>
<evidence type="ECO:0000313" key="2">
    <source>
        <dbReference type="EMBL" id="KAG7373351.1"/>
    </source>
</evidence>
<feature type="compositionally biased region" description="Basic and acidic residues" evidence="1">
    <location>
        <begin position="114"/>
        <end position="129"/>
    </location>
</feature>
<sequence>MTLLKPRSIDSSMTSGGGVASTMAQQQQQQQQSSSLNPQQQQHMIQLLQASIRCVHSGVFHPVLYQTLGALHQYVGLLQAGFLSGGSSPTLSSSSHLPPPPPPISRPAFYLVKNDTKNDQMKEQEEKKNANNNNNKDGVKKNHPEQEHTHQEEEEKEDAVAYGWVQLLSSSKDDNDDDDDDDDAVLVVNEPSWKPVLALLVQKDKDDEPCLWITREVVVTHSTSTQTNQSQRYRPSTKLETLHSIPLWRRLQSCRYQNFYGDHRIVMTLRQPRTNRQTHNNVIVIQCPTAQDAHDWVQQIQWWKTKKDRPENNNNNNNKSDGYNINQNDNIEVEMVDTLDSRQQQQENQYVTVIVADEVNRGESGSSIPDNDDDDDDNMTSETGTQKRLAERLQEEEDIKRAQRDARDFDEREKKLRQEEEKLKHEQQQSASKATRTDLTRVEREQQARKRAEEARRRKELEYEREKLEREKRRRQELELQRQKAREEQKKKELLQKQKFLQSEEKKEKLKAQAAAVTQTTIVDSGVFGAATTKPTKPPQVAARSVSSPTSNTNNASNKNAANIKAKTPPATKSNKGTDSLWFSLDQQMSAFEAADAERRKADEAKRKLEEEKKIKAEQERRAKLGLDETSEDPEEVRKRIAEQARQRLVQEDIARHSPIKPTASILVEDSVDRPAPPLHSQPRPATVGPIPPNPLASYQGNPPSLPPQQQQYPHQSTNTQAQHAQWQQQQQQHQHTQGSYPLHANQGGRHGLHQDTRHNTQSTQQHQQNQYQYHHSRNTPAVNPPHSSGHHQHQNHYQRQQQQQQQQQQWPHHQSTPSHAAPPHPDTQAHRMHHSVANEKYAAMANQSDDGQASTTRIKHAILIQWALQPPQLQLLRPIEDLITTMHQVFPPALGVPEHEYFTRWKAITSADISDGEKLKKVVRKEVRFFLHPDKLPHDFSEEQRFTCKLLWDIISDSYEDYEKGKEDLDWIK</sequence>
<feature type="compositionally biased region" description="Low complexity" evidence="1">
    <location>
        <begin position="25"/>
        <end position="38"/>
    </location>
</feature>
<feature type="compositionally biased region" description="Basic and acidic residues" evidence="1">
    <location>
        <begin position="435"/>
        <end position="492"/>
    </location>
</feature>
<protein>
    <recommendedName>
        <fullName evidence="4">PH domain-containing protein</fullName>
    </recommendedName>
</protein>
<evidence type="ECO:0000256" key="1">
    <source>
        <dbReference type="SAM" id="MobiDB-lite"/>
    </source>
</evidence>
<evidence type="ECO:0000313" key="3">
    <source>
        <dbReference type="Proteomes" id="UP000693970"/>
    </source>
</evidence>
<feature type="compositionally biased region" description="Basic and acidic residues" evidence="1">
    <location>
        <begin position="596"/>
        <end position="627"/>
    </location>
</feature>
<feature type="region of interest" description="Disordered" evidence="1">
    <location>
        <begin position="303"/>
        <end position="326"/>
    </location>
</feature>
<proteinExistence type="predicted"/>
<feature type="compositionally biased region" description="Acidic residues" evidence="1">
    <location>
        <begin position="370"/>
        <end position="379"/>
    </location>
</feature>
<accession>A0A9K3M742</accession>
<name>A0A9K3M742_9STRA</name>
<organism evidence="2 3">
    <name type="scientific">Nitzschia inconspicua</name>
    <dbReference type="NCBI Taxonomy" id="303405"/>
    <lineage>
        <taxon>Eukaryota</taxon>
        <taxon>Sar</taxon>
        <taxon>Stramenopiles</taxon>
        <taxon>Ochrophyta</taxon>
        <taxon>Bacillariophyta</taxon>
        <taxon>Bacillariophyceae</taxon>
        <taxon>Bacillariophycidae</taxon>
        <taxon>Bacillariales</taxon>
        <taxon>Bacillariaceae</taxon>
        <taxon>Nitzschia</taxon>
    </lineage>
</organism>
<dbReference type="PANTHER" id="PTHR23353">
    <property type="entry name" value="RAB-GAP/TBC-RELATED"/>
    <property type="match status" value="1"/>
</dbReference>
<gene>
    <name evidence="2" type="ORF">IV203_034075</name>
</gene>
<feature type="compositionally biased region" description="Basic and acidic residues" evidence="1">
    <location>
        <begin position="388"/>
        <end position="427"/>
    </location>
</feature>
<keyword evidence="3" id="KW-1185">Reference proteome</keyword>
<dbReference type="EMBL" id="JAGRRH010000002">
    <property type="protein sequence ID" value="KAG7373351.1"/>
    <property type="molecule type" value="Genomic_DNA"/>
</dbReference>
<dbReference type="OrthoDB" id="47455at2759"/>
<dbReference type="InterPro" id="IPR053019">
    <property type="entry name" value="GATA_zinc_finger"/>
</dbReference>
<dbReference type="AlphaFoldDB" id="A0A9K3M742"/>
<evidence type="ECO:0008006" key="4">
    <source>
        <dbReference type="Google" id="ProtNLM"/>
    </source>
</evidence>
<feature type="region of interest" description="Disordered" evidence="1">
    <location>
        <begin position="594"/>
        <end position="834"/>
    </location>
</feature>
<dbReference type="Proteomes" id="UP000693970">
    <property type="component" value="Unassembled WGS sequence"/>
</dbReference>
<feature type="compositionally biased region" description="Low complexity" evidence="1">
    <location>
        <begin position="86"/>
        <end position="96"/>
    </location>
</feature>
<feature type="compositionally biased region" description="Low complexity" evidence="1">
    <location>
        <begin position="760"/>
        <end position="774"/>
    </location>
</feature>
<dbReference type="PANTHER" id="PTHR23353:SF32">
    <property type="entry name" value="AAC-RICH MRNA CLONE AAC4 PROTEIN-RELATED"/>
    <property type="match status" value="1"/>
</dbReference>
<feature type="compositionally biased region" description="Basic and acidic residues" evidence="1">
    <location>
        <begin position="636"/>
        <end position="656"/>
    </location>
</feature>
<feature type="region of interest" description="Disordered" evidence="1">
    <location>
        <begin position="86"/>
        <end position="158"/>
    </location>
</feature>
<feature type="compositionally biased region" description="Low complexity" evidence="1">
    <location>
        <begin position="798"/>
        <end position="815"/>
    </location>
</feature>
<feature type="compositionally biased region" description="Basic and acidic residues" evidence="1">
    <location>
        <begin position="137"/>
        <end position="153"/>
    </location>
</feature>
<comment type="caution">
    <text evidence="2">The sequence shown here is derived from an EMBL/GenBank/DDBJ whole genome shotgun (WGS) entry which is preliminary data.</text>
</comment>
<feature type="compositionally biased region" description="Low complexity" evidence="1">
    <location>
        <begin position="547"/>
        <end position="573"/>
    </location>
</feature>